<evidence type="ECO:0000256" key="1">
    <source>
        <dbReference type="ARBA" id="ARBA00004651"/>
    </source>
</evidence>
<organism evidence="9 10">
    <name type="scientific">Halalkalibacter kiskunsagensis</name>
    <dbReference type="NCBI Taxonomy" id="1548599"/>
    <lineage>
        <taxon>Bacteria</taxon>
        <taxon>Bacillati</taxon>
        <taxon>Bacillota</taxon>
        <taxon>Bacilli</taxon>
        <taxon>Bacillales</taxon>
        <taxon>Bacillaceae</taxon>
        <taxon>Halalkalibacter</taxon>
    </lineage>
</organism>
<sequence length="183" mass="20651">MKETLLILLLQLIYVPLLTLRTIFLVKGLSVIASQLAVLEGLIYVFGLSIVLSGESSTLAMIVYAVGFGIGILLGAYVERKLAIGYTSLIVNLERKNEELISFLRNEGFGVTVFEGEGKDSKRYQLELLTKRSREDELILLIEECEPKAFIISYEPRRFKGGFLLKAMKRNKRKKVNEKSTKT</sequence>
<keyword evidence="3 6" id="KW-0812">Transmembrane</keyword>
<evidence type="ECO:0000256" key="4">
    <source>
        <dbReference type="ARBA" id="ARBA00022989"/>
    </source>
</evidence>
<dbReference type="HAMAP" id="MF_01515">
    <property type="entry name" value="UPF0316"/>
    <property type="match status" value="1"/>
</dbReference>
<comment type="similarity">
    <text evidence="6">Belongs to the UPF0316 family.</text>
</comment>
<feature type="transmembrane region" description="Helical" evidence="6">
    <location>
        <begin position="6"/>
        <end position="24"/>
    </location>
</feature>
<feature type="domain" description="DUF5698" evidence="8">
    <location>
        <begin position="19"/>
        <end position="75"/>
    </location>
</feature>
<evidence type="ECO:0000259" key="8">
    <source>
        <dbReference type="Pfam" id="PF18955"/>
    </source>
</evidence>
<dbReference type="Pfam" id="PF18955">
    <property type="entry name" value="DUF5698"/>
    <property type="match status" value="1"/>
</dbReference>
<dbReference type="PANTHER" id="PTHR40060">
    <property type="entry name" value="UPF0316 PROTEIN YEBE"/>
    <property type="match status" value="1"/>
</dbReference>
<feature type="transmembrane region" description="Helical" evidence="6">
    <location>
        <begin position="58"/>
        <end position="78"/>
    </location>
</feature>
<protein>
    <recommendedName>
        <fullName evidence="6">UPF0316 protein ACFFHM_04345</fullName>
    </recommendedName>
</protein>
<gene>
    <name evidence="9" type="ORF">ACFFHM_04345</name>
</gene>
<feature type="domain" description="DUF2179" evidence="7">
    <location>
        <begin position="109"/>
        <end position="161"/>
    </location>
</feature>
<dbReference type="RefSeq" id="WP_335964142.1">
    <property type="nucleotide sequence ID" value="NZ_JAXBLX010000086.1"/>
</dbReference>
<reference evidence="9 10" key="1">
    <citation type="submission" date="2024-09" db="EMBL/GenBank/DDBJ databases">
        <authorList>
            <person name="Sun Q."/>
            <person name="Mori K."/>
        </authorList>
    </citation>
    <scope>NUCLEOTIDE SEQUENCE [LARGE SCALE GENOMIC DNA]</scope>
    <source>
        <strain evidence="9 10">NCAIM B.02610</strain>
    </source>
</reference>
<keyword evidence="10" id="KW-1185">Reference proteome</keyword>
<feature type="transmembrane region" description="Helical" evidence="6">
    <location>
        <begin position="31"/>
        <end position="52"/>
    </location>
</feature>
<dbReference type="InterPro" id="IPR022930">
    <property type="entry name" value="UPF0316"/>
</dbReference>
<accession>A0ABV6K8Y5</accession>
<dbReference type="Proteomes" id="UP001589838">
    <property type="component" value="Unassembled WGS sequence"/>
</dbReference>
<proteinExistence type="inferred from homology"/>
<evidence type="ECO:0000256" key="5">
    <source>
        <dbReference type="ARBA" id="ARBA00023136"/>
    </source>
</evidence>
<keyword evidence="4 6" id="KW-1133">Transmembrane helix</keyword>
<evidence type="ECO:0000259" key="7">
    <source>
        <dbReference type="Pfam" id="PF10035"/>
    </source>
</evidence>
<dbReference type="EMBL" id="JBHLUX010000010">
    <property type="protein sequence ID" value="MFC0469781.1"/>
    <property type="molecule type" value="Genomic_DNA"/>
</dbReference>
<dbReference type="InterPro" id="IPR044035">
    <property type="entry name" value="DUF5698"/>
</dbReference>
<evidence type="ECO:0000256" key="2">
    <source>
        <dbReference type="ARBA" id="ARBA00022475"/>
    </source>
</evidence>
<name>A0ABV6K8Y5_9BACI</name>
<dbReference type="CDD" id="cd16381">
    <property type="entry name" value="YitT_C_like_1"/>
    <property type="match status" value="1"/>
</dbReference>
<dbReference type="NCBIfam" id="NF003194">
    <property type="entry name" value="PRK04164.1-5"/>
    <property type="match status" value="1"/>
</dbReference>
<dbReference type="Pfam" id="PF10035">
    <property type="entry name" value="DUF2179"/>
    <property type="match status" value="1"/>
</dbReference>
<comment type="caution">
    <text evidence="9">The sequence shown here is derived from an EMBL/GenBank/DDBJ whole genome shotgun (WGS) entry which is preliminary data.</text>
</comment>
<dbReference type="PANTHER" id="PTHR40060:SF1">
    <property type="entry name" value="UPF0316 PROTEIN YEBE"/>
    <property type="match status" value="1"/>
</dbReference>
<keyword evidence="5 6" id="KW-0472">Membrane</keyword>
<evidence type="ECO:0000313" key="10">
    <source>
        <dbReference type="Proteomes" id="UP001589838"/>
    </source>
</evidence>
<keyword evidence="2 6" id="KW-1003">Cell membrane</keyword>
<dbReference type="InterPro" id="IPR019264">
    <property type="entry name" value="DUF2179"/>
</dbReference>
<comment type="subcellular location">
    <subcellularLocation>
        <location evidence="1 6">Cell membrane</location>
        <topology evidence="1 6">Multi-pass membrane protein</topology>
    </subcellularLocation>
</comment>
<evidence type="ECO:0000313" key="9">
    <source>
        <dbReference type="EMBL" id="MFC0469781.1"/>
    </source>
</evidence>
<evidence type="ECO:0000256" key="6">
    <source>
        <dbReference type="HAMAP-Rule" id="MF_01515"/>
    </source>
</evidence>
<evidence type="ECO:0000256" key="3">
    <source>
        <dbReference type="ARBA" id="ARBA00022692"/>
    </source>
</evidence>